<proteinExistence type="predicted"/>
<dbReference type="VEuPathDB" id="VectorBase:ACON2_040676"/>
<evidence type="ECO:0000256" key="1">
    <source>
        <dbReference type="SAM" id="MobiDB-lite"/>
    </source>
</evidence>
<dbReference type="Proteomes" id="UP000075882">
    <property type="component" value="Unassembled WGS sequence"/>
</dbReference>
<name>A0A8W7PD06_ANOCL</name>
<sequence length="95" mass="10726">MLTSRSRIRTRFVKPSYAFYRLAASTPPTTSPGPPTTESYSDLWSNRNLNDSAGGLPHHHGGQHSNSYSGHVVDKIRKDFCKYESAETSHEFLRQ</sequence>
<evidence type="ECO:0000313" key="2">
    <source>
        <dbReference type="EnsemblMetazoa" id="ACOM029375-PA.1"/>
    </source>
</evidence>
<feature type="region of interest" description="Disordered" evidence="1">
    <location>
        <begin position="24"/>
        <end position="69"/>
    </location>
</feature>
<feature type="compositionally biased region" description="Polar residues" evidence="1">
    <location>
        <begin position="38"/>
        <end position="51"/>
    </location>
</feature>
<dbReference type="AlphaFoldDB" id="A0A8W7PD06"/>
<organism evidence="2">
    <name type="scientific">Anopheles coluzzii</name>
    <name type="common">African malaria mosquito</name>
    <dbReference type="NCBI Taxonomy" id="1518534"/>
    <lineage>
        <taxon>Eukaryota</taxon>
        <taxon>Metazoa</taxon>
        <taxon>Ecdysozoa</taxon>
        <taxon>Arthropoda</taxon>
        <taxon>Hexapoda</taxon>
        <taxon>Insecta</taxon>
        <taxon>Pterygota</taxon>
        <taxon>Neoptera</taxon>
        <taxon>Endopterygota</taxon>
        <taxon>Diptera</taxon>
        <taxon>Nematocera</taxon>
        <taxon>Culicoidea</taxon>
        <taxon>Culicidae</taxon>
        <taxon>Anophelinae</taxon>
        <taxon>Anopheles</taxon>
    </lineage>
</organism>
<reference evidence="2" key="1">
    <citation type="submission" date="2022-08" db="UniProtKB">
        <authorList>
            <consortium name="EnsemblMetazoa"/>
        </authorList>
    </citation>
    <scope>IDENTIFICATION</scope>
</reference>
<protein>
    <submittedName>
        <fullName evidence="2">Uncharacterized protein</fullName>
    </submittedName>
</protein>
<dbReference type="EnsemblMetazoa" id="ACOM029375-RA">
    <property type="protein sequence ID" value="ACOM029375-PA.1"/>
    <property type="gene ID" value="ACOM029375"/>
</dbReference>
<accession>A0A8W7PD06</accession>